<organism evidence="3 4">
    <name type="scientific">Gnathostoma spinigerum</name>
    <dbReference type="NCBI Taxonomy" id="75299"/>
    <lineage>
        <taxon>Eukaryota</taxon>
        <taxon>Metazoa</taxon>
        <taxon>Ecdysozoa</taxon>
        <taxon>Nematoda</taxon>
        <taxon>Chromadorea</taxon>
        <taxon>Rhabditida</taxon>
        <taxon>Spirurina</taxon>
        <taxon>Gnathostomatomorpha</taxon>
        <taxon>Gnathostomatoidea</taxon>
        <taxon>Gnathostomatidae</taxon>
        <taxon>Gnathostoma</taxon>
    </lineage>
</organism>
<accession>A0ABD6EAQ5</accession>
<proteinExistence type="predicted"/>
<dbReference type="InterPro" id="IPR041064">
    <property type="entry name" value="T6PP_helical"/>
</dbReference>
<dbReference type="Gene3D" id="1.20.58.1800">
    <property type="match status" value="1"/>
</dbReference>
<evidence type="ECO:0000313" key="4">
    <source>
        <dbReference type="Proteomes" id="UP001608902"/>
    </source>
</evidence>
<evidence type="ECO:0000259" key="2">
    <source>
        <dbReference type="Pfam" id="PF21141"/>
    </source>
</evidence>
<dbReference type="InterPro" id="IPR023214">
    <property type="entry name" value="HAD_sf"/>
</dbReference>
<comment type="caution">
    <text evidence="3">The sequence shown here is derived from an EMBL/GenBank/DDBJ whole genome shotgun (WGS) entry which is preliminary data.</text>
</comment>
<name>A0ABD6EAQ5_9BILA</name>
<reference evidence="3 4" key="1">
    <citation type="submission" date="2024-08" db="EMBL/GenBank/DDBJ databases">
        <title>Gnathostoma spinigerum genome.</title>
        <authorList>
            <person name="Gonzalez-Bertolin B."/>
            <person name="Monzon S."/>
            <person name="Zaballos A."/>
            <person name="Jimenez P."/>
            <person name="Dekumyoy P."/>
            <person name="Varona S."/>
            <person name="Cuesta I."/>
            <person name="Sumanam S."/>
            <person name="Adisakwattana P."/>
            <person name="Gasser R.B."/>
            <person name="Hernandez-Gonzalez A."/>
            <person name="Young N.D."/>
            <person name="Perteguer M.J."/>
        </authorList>
    </citation>
    <scope>NUCLEOTIDE SEQUENCE [LARGE SCALE GENOMIC DNA]</scope>
    <source>
        <strain evidence="3">AL3</strain>
        <tissue evidence="3">Liver</tissue>
    </source>
</reference>
<dbReference type="Pfam" id="PF21141">
    <property type="entry name" value="T6PP_C"/>
    <property type="match status" value="1"/>
</dbReference>
<dbReference type="AlphaFoldDB" id="A0ABD6EAQ5"/>
<dbReference type="Proteomes" id="UP001608902">
    <property type="component" value="Unassembled WGS sequence"/>
</dbReference>
<evidence type="ECO:0000313" key="3">
    <source>
        <dbReference type="EMBL" id="MFH4973380.1"/>
    </source>
</evidence>
<dbReference type="Gene3D" id="3.30.70.3080">
    <property type="match status" value="1"/>
</dbReference>
<dbReference type="InterPro" id="IPR049063">
    <property type="entry name" value="T6PP_C"/>
</dbReference>
<keyword evidence="4" id="KW-1185">Reference proteome</keyword>
<dbReference type="Pfam" id="PF18572">
    <property type="entry name" value="T6PP_N"/>
    <property type="match status" value="1"/>
</dbReference>
<feature type="domain" description="Trehalose-6-phosphate phosphatase helical bundle" evidence="1">
    <location>
        <begin position="55"/>
        <end position="145"/>
    </location>
</feature>
<evidence type="ECO:0000259" key="1">
    <source>
        <dbReference type="Pfam" id="PF18572"/>
    </source>
</evidence>
<dbReference type="Gene3D" id="3.40.50.1000">
    <property type="entry name" value="HAD superfamily/HAD-like"/>
    <property type="match status" value="1"/>
</dbReference>
<sequence length="481" mass="54285">MAAEELCSNINTAEQKLESDELVQQPGFYSDLANHSVSITSMTKEENRTTDHMESVEEFRDLMYKMQSVRRKIVSAILEKKDFDAEWSHELQKTFSQLTNSHTKAFQREMSTLSNKLSINIKDETLGLKKDLEYIAQLNKVKEEYSLDSWLMCLKKIDLASILAPFHPISETKFYEECDETIKFLSRFIVTTNGKKPILITDWDGTMKDYCSQYATNLQPIYSAVGMTRFAARFTRLSAVLTAGPLRGPGILDLTAIPIDGPLLFSGSWGREWWINGRRLIHDDGISDEGHNALHRFNDEMQSLLHSNDFSQFALVGSGVQRKVDRLTLGVQNVCHHVSEDLSTRYKDAVKERMYRVDPDKRNLVFDPSTDLDVEIVAHNSGSVWNKADGVDHIVKTVGDSLETPGHVLICGDTNSDLPMVRQAASRNPEAFMAIFVGMNENLKSSVRTIITDPTRCCFVSCPDVIHAAMAAVLNQTEENE</sequence>
<protein>
    <submittedName>
        <fullName evidence="3">Uncharacterized protein</fullName>
    </submittedName>
</protein>
<feature type="domain" description="Trehalose-6-phosphate phosphatase C-terminal" evidence="2">
    <location>
        <begin position="199"/>
        <end position="466"/>
    </location>
</feature>
<dbReference type="EMBL" id="JBGFUD010000019">
    <property type="protein sequence ID" value="MFH4973380.1"/>
    <property type="molecule type" value="Genomic_DNA"/>
</dbReference>
<gene>
    <name evidence="3" type="ORF">AB6A40_000089</name>
</gene>